<dbReference type="InterPro" id="IPR013154">
    <property type="entry name" value="ADH-like_N"/>
</dbReference>
<dbReference type="InterPro" id="IPR002328">
    <property type="entry name" value="ADH_Zn_CS"/>
</dbReference>
<dbReference type="Proteomes" id="UP001589789">
    <property type="component" value="Unassembled WGS sequence"/>
</dbReference>
<evidence type="ECO:0000313" key="6">
    <source>
        <dbReference type="EMBL" id="MFC0385161.1"/>
    </source>
</evidence>
<proteinExistence type="inferred from homology"/>
<name>A0ABV6INJ6_9PROT</name>
<evidence type="ECO:0000313" key="7">
    <source>
        <dbReference type="Proteomes" id="UP001589789"/>
    </source>
</evidence>
<dbReference type="EMBL" id="JBHLVZ010000003">
    <property type="protein sequence ID" value="MFC0385161.1"/>
    <property type="molecule type" value="Genomic_DNA"/>
</dbReference>
<dbReference type="Pfam" id="PF08240">
    <property type="entry name" value="ADH_N"/>
    <property type="match status" value="1"/>
</dbReference>
<gene>
    <name evidence="6" type="ORF">ACFFIC_06295</name>
</gene>
<comment type="similarity">
    <text evidence="4">Belongs to the zinc-containing alcohol dehydrogenase family.</text>
</comment>
<dbReference type="InterPro" id="IPR020843">
    <property type="entry name" value="ER"/>
</dbReference>
<dbReference type="RefSeq" id="WP_377049316.1">
    <property type="nucleotide sequence ID" value="NZ_JBHLVZ010000003.1"/>
</dbReference>
<sequence length="349" mass="36656">MKAVYFLGNRQLELRDVPDPTPGPGEVILEIRASGMCGSDLKYYRAADGAASMGLGRRSDEPVIAGHEPCGIVAALGPGVSSPVARIGARVMNHHYAGCGCCSPCRSGWTQMCDDGSTTFGANGDGAHARYMKVPAESLIPLPDALSFRAGAAISCGTGTAWGGLDRLGLRGSETIAIFGQGPVGLSGTQLASAMGARVIALDIDPGRLARAAEFGADATVDARRNDVVEAIRDLTGGHGADCTMDCTGAAEARSAAIRSARKWGRVVFLGEGGTVTIDVSNEMNRKQLSIFGSWTFSRNGQADCARFVVERGLDVDSLFTHEWPLEQAEEAYRLFDTQTMGKGLLVPI</sequence>
<dbReference type="SUPFAM" id="SSF51735">
    <property type="entry name" value="NAD(P)-binding Rossmann-fold domains"/>
    <property type="match status" value="1"/>
</dbReference>
<dbReference type="CDD" id="cd08239">
    <property type="entry name" value="THR_DH_like"/>
    <property type="match status" value="1"/>
</dbReference>
<keyword evidence="3" id="KW-0560">Oxidoreductase</keyword>
<dbReference type="InterPro" id="IPR036291">
    <property type="entry name" value="NAD(P)-bd_dom_sf"/>
</dbReference>
<dbReference type="SMART" id="SM00829">
    <property type="entry name" value="PKS_ER"/>
    <property type="match status" value="1"/>
</dbReference>
<keyword evidence="1 4" id="KW-0479">Metal-binding</keyword>
<keyword evidence="2 4" id="KW-0862">Zinc</keyword>
<organism evidence="6 7">
    <name type="scientific">Muricoccus vinaceus</name>
    <dbReference type="NCBI Taxonomy" id="424704"/>
    <lineage>
        <taxon>Bacteria</taxon>
        <taxon>Pseudomonadati</taxon>
        <taxon>Pseudomonadota</taxon>
        <taxon>Alphaproteobacteria</taxon>
        <taxon>Acetobacterales</taxon>
        <taxon>Roseomonadaceae</taxon>
        <taxon>Muricoccus</taxon>
    </lineage>
</organism>
<dbReference type="SUPFAM" id="SSF50129">
    <property type="entry name" value="GroES-like"/>
    <property type="match status" value="1"/>
</dbReference>
<dbReference type="InterPro" id="IPR013149">
    <property type="entry name" value="ADH-like_C"/>
</dbReference>
<dbReference type="Gene3D" id="3.90.180.10">
    <property type="entry name" value="Medium-chain alcohol dehydrogenases, catalytic domain"/>
    <property type="match status" value="1"/>
</dbReference>
<dbReference type="Pfam" id="PF00107">
    <property type="entry name" value="ADH_zinc_N"/>
    <property type="match status" value="1"/>
</dbReference>
<protein>
    <submittedName>
        <fullName evidence="6">Zinc-binding dehydrogenase</fullName>
    </submittedName>
</protein>
<dbReference type="InterPro" id="IPR011032">
    <property type="entry name" value="GroES-like_sf"/>
</dbReference>
<evidence type="ECO:0000259" key="5">
    <source>
        <dbReference type="SMART" id="SM00829"/>
    </source>
</evidence>
<evidence type="ECO:0000256" key="2">
    <source>
        <dbReference type="ARBA" id="ARBA00022833"/>
    </source>
</evidence>
<comment type="cofactor">
    <cofactor evidence="4">
        <name>Zn(2+)</name>
        <dbReference type="ChEBI" id="CHEBI:29105"/>
    </cofactor>
</comment>
<keyword evidence="7" id="KW-1185">Reference proteome</keyword>
<dbReference type="PROSITE" id="PS00059">
    <property type="entry name" value="ADH_ZINC"/>
    <property type="match status" value="1"/>
</dbReference>
<dbReference type="PANTHER" id="PTHR43401:SF2">
    <property type="entry name" value="L-THREONINE 3-DEHYDROGENASE"/>
    <property type="match status" value="1"/>
</dbReference>
<reference evidence="6 7" key="1">
    <citation type="submission" date="2024-09" db="EMBL/GenBank/DDBJ databases">
        <authorList>
            <person name="Sun Q."/>
            <person name="Mori K."/>
        </authorList>
    </citation>
    <scope>NUCLEOTIDE SEQUENCE [LARGE SCALE GENOMIC DNA]</scope>
    <source>
        <strain evidence="6 7">CCM 7468</strain>
    </source>
</reference>
<evidence type="ECO:0000256" key="3">
    <source>
        <dbReference type="ARBA" id="ARBA00023002"/>
    </source>
</evidence>
<evidence type="ECO:0000256" key="4">
    <source>
        <dbReference type="RuleBase" id="RU361277"/>
    </source>
</evidence>
<feature type="domain" description="Enoyl reductase (ER)" evidence="5">
    <location>
        <begin position="8"/>
        <end position="346"/>
    </location>
</feature>
<comment type="caution">
    <text evidence="6">The sequence shown here is derived from an EMBL/GenBank/DDBJ whole genome shotgun (WGS) entry which is preliminary data.</text>
</comment>
<accession>A0ABV6INJ6</accession>
<dbReference type="PANTHER" id="PTHR43401">
    <property type="entry name" value="L-THREONINE 3-DEHYDROGENASE"/>
    <property type="match status" value="1"/>
</dbReference>
<evidence type="ECO:0000256" key="1">
    <source>
        <dbReference type="ARBA" id="ARBA00022723"/>
    </source>
</evidence>
<dbReference type="InterPro" id="IPR050129">
    <property type="entry name" value="Zn_alcohol_dh"/>
</dbReference>